<dbReference type="OrthoDB" id="4317020at2"/>
<dbReference type="Pfam" id="PF00975">
    <property type="entry name" value="Thioesterase"/>
    <property type="match status" value="1"/>
</dbReference>
<dbReference type="Pfam" id="PF00668">
    <property type="entry name" value="Condensation"/>
    <property type="match status" value="1"/>
</dbReference>
<keyword evidence="5" id="KW-1185">Reference proteome</keyword>
<dbReference type="SUPFAM" id="SSF53474">
    <property type="entry name" value="alpha/beta-Hydrolases"/>
    <property type="match status" value="1"/>
</dbReference>
<dbReference type="InterPro" id="IPR036736">
    <property type="entry name" value="ACP-like_sf"/>
</dbReference>
<dbReference type="InterPro" id="IPR000873">
    <property type="entry name" value="AMP-dep_synth/lig_dom"/>
</dbReference>
<dbReference type="InterPro" id="IPR029058">
    <property type="entry name" value="AB_hydrolase_fold"/>
</dbReference>
<dbReference type="InterPro" id="IPR023213">
    <property type="entry name" value="CAT-like_dom_sf"/>
</dbReference>
<feature type="domain" description="Carrier" evidence="3">
    <location>
        <begin position="991"/>
        <end position="1066"/>
    </location>
</feature>
<dbReference type="EMBL" id="CP030041">
    <property type="protein sequence ID" value="AWW31715.1"/>
    <property type="molecule type" value="Genomic_DNA"/>
</dbReference>
<sequence length="1342" mass="152241">MKQLLDYEFKQVDFDPFETTALERVFAPIASQKEIWLACQIGGKEANKSYNQSISLLFRGAFSEQHFIRAIHELVVRHEALRATFSKDGKSIFIQEHLQPELITKDIASLTKSDQEAYLKNFLQENVNTAFDLENGPLFRLAIHRLGEKEYHFTFTIHHIIGDGWSLGVILEELSKLYNNELSYSPTYLAKANSLGTYCEAIHKRENTQEQRSTEQFWLDKFKDVSKDFKIPTDYPRPEIKSYKSARLDFNIPSEQINKIKQLGLQHNVSMVNTFIIAFEVFLSKKYRSNEVVLGVPAAGQPAMGHFNLIGHCVNLLPLPSRFSPDDTFLQHLKQRNEFILDCYDHQLLTYSSLLNKLNLKRDLSSTTLVPVVLNLDLGMDSNVAFDNLDFELISNPRAYDNFEIALNLTNNKDHCRFEWSYNTTLFKKESIVSMMEEFSYLLDSVTQSPELRISEISLRDKNEVLEFYRSWNKTTLEVPQKGSFADILHESAVRYSQKTAVEFQQQKLTYAELDELSNQFADFIRKQNINKGDRVGLFLPRSAELIMALIGTIKSGAVYIPIDPSLPKERIKHMLEDSAAKAIITSRDLLGEVPEDISHLVMETFMDNPSVYSSTYQEVGLTQNDPLYLLYTSGSTGLPKGVLVSHQNLINFYYSAKDIFNVSESDRTLAITTISFDVAGMEIVATLGNGATLVVADTPTQKDGRLLLKALKEKYITRVFSTPATYQMLLQVGWESHLPLKIVSGGEPFSQKLIEQLLPITDEIWNAYGPTETTIFSTIKLIDKPEAYNSIGKPIHNTQIYLLDEHQQPVSPGEIGEIYIGGKGVALGYWQRPELNKERFINNPFDSTHPKLYKTGDLGQINSNEELICLGRIDTQVKIRGHRIELGEIEQQINLIDGLTASHVSIIQGTAGPKHLIAYIIRKNQSAERPPNDETLLWKSFLQRSLPDYMVPVEWVALTHFPLTPNGKIDQKALPVPTFEAKEHKASDRSSWSENEMLVSEIWQDKLKLPFIDLDDDFFELGGHSILAVEVMSTLDKKIDAQLPLTTIFKHATVRGFAAILDNKNQTQAQNKEWSSLLPIKPSGHKAPIYMVHGVAANITNYFKLIDHVDKDQPLYGLQAKGLNGTDSPNIGMENIAAHYVNEIIEHNPEGPYHIGGYSFGGYVAFEMAKQLIKRNKKMGKLIIFDTSIDQETAISSGFLEKAAKEFQKRKVEMQLLVNAPQTFRITKGRMIKRKAEEILIKMGIQKEKDPMDRAAIIKKIKKINTDAIENYKLAPIDMDLVLFKAKIKLTAVQDAEFYGWSSYANSVKVIDVDGDHNSMFDPPFVKPFAQKLQSLLNSDL</sequence>
<accession>A0A2Z4IL97</accession>
<evidence type="ECO:0000256" key="1">
    <source>
        <dbReference type="ARBA" id="ARBA00022450"/>
    </source>
</evidence>
<evidence type="ECO:0000259" key="3">
    <source>
        <dbReference type="PROSITE" id="PS50075"/>
    </source>
</evidence>
<reference evidence="4 5" key="1">
    <citation type="submission" date="2018-06" db="EMBL/GenBank/DDBJ databases">
        <title>Echinicola strongylocentroti sp. nov., isolated from a sea urchin Strongylocentrotus intermedius.</title>
        <authorList>
            <person name="Bae S.S."/>
        </authorList>
    </citation>
    <scope>NUCLEOTIDE SEQUENCE [LARGE SCALE GENOMIC DNA]</scope>
    <source>
        <strain evidence="4 5">MEBiC08714</strain>
    </source>
</reference>
<dbReference type="PANTHER" id="PTHR45527">
    <property type="entry name" value="NONRIBOSOMAL PEPTIDE SYNTHETASE"/>
    <property type="match status" value="1"/>
</dbReference>
<dbReference type="GO" id="GO:0031177">
    <property type="term" value="F:phosphopantetheine binding"/>
    <property type="evidence" value="ECO:0007669"/>
    <property type="project" value="InterPro"/>
</dbReference>
<dbReference type="GO" id="GO:0003824">
    <property type="term" value="F:catalytic activity"/>
    <property type="evidence" value="ECO:0007669"/>
    <property type="project" value="InterPro"/>
</dbReference>
<dbReference type="SUPFAM" id="SSF56801">
    <property type="entry name" value="Acetyl-CoA synthetase-like"/>
    <property type="match status" value="1"/>
</dbReference>
<proteinExistence type="predicted"/>
<evidence type="ECO:0000313" key="4">
    <source>
        <dbReference type="EMBL" id="AWW31715.1"/>
    </source>
</evidence>
<dbReference type="Gene3D" id="3.30.559.30">
    <property type="entry name" value="Nonribosomal peptide synthetase, condensation domain"/>
    <property type="match status" value="1"/>
</dbReference>
<dbReference type="Pfam" id="PF00550">
    <property type="entry name" value="PP-binding"/>
    <property type="match status" value="1"/>
</dbReference>
<dbReference type="InterPro" id="IPR020845">
    <property type="entry name" value="AMP-binding_CS"/>
</dbReference>
<dbReference type="PROSITE" id="PS00455">
    <property type="entry name" value="AMP_BINDING"/>
    <property type="match status" value="1"/>
</dbReference>
<evidence type="ECO:0000313" key="5">
    <source>
        <dbReference type="Proteomes" id="UP000248688"/>
    </source>
</evidence>
<keyword evidence="2" id="KW-0597">Phosphoprotein</keyword>
<dbReference type="GO" id="GO:0005737">
    <property type="term" value="C:cytoplasm"/>
    <property type="evidence" value="ECO:0007669"/>
    <property type="project" value="TreeGrafter"/>
</dbReference>
<dbReference type="Pfam" id="PF00501">
    <property type="entry name" value="AMP-binding"/>
    <property type="match status" value="1"/>
</dbReference>
<dbReference type="KEGG" id="est:DN752_17130"/>
<dbReference type="SUPFAM" id="SSF52777">
    <property type="entry name" value="CoA-dependent acyltransferases"/>
    <property type="match status" value="2"/>
</dbReference>
<evidence type="ECO:0000256" key="2">
    <source>
        <dbReference type="ARBA" id="ARBA00022553"/>
    </source>
</evidence>
<protein>
    <submittedName>
        <fullName evidence="4">Non-ribosomal peptide synthetase</fullName>
    </submittedName>
</protein>
<dbReference type="Proteomes" id="UP000248688">
    <property type="component" value="Chromosome"/>
</dbReference>
<dbReference type="CDD" id="cd05930">
    <property type="entry name" value="A_NRPS"/>
    <property type="match status" value="1"/>
</dbReference>
<dbReference type="Gene3D" id="3.40.50.12780">
    <property type="entry name" value="N-terminal domain of ligase-like"/>
    <property type="match status" value="1"/>
</dbReference>
<dbReference type="PROSITE" id="PS50075">
    <property type="entry name" value="CARRIER"/>
    <property type="match status" value="1"/>
</dbReference>
<organism evidence="4 5">
    <name type="scientific">Echinicola strongylocentroti</name>
    <dbReference type="NCBI Taxonomy" id="1795355"/>
    <lineage>
        <taxon>Bacteria</taxon>
        <taxon>Pseudomonadati</taxon>
        <taxon>Bacteroidota</taxon>
        <taxon>Cytophagia</taxon>
        <taxon>Cytophagales</taxon>
        <taxon>Cyclobacteriaceae</taxon>
        <taxon>Echinicola</taxon>
    </lineage>
</organism>
<dbReference type="InterPro" id="IPR010071">
    <property type="entry name" value="AA_adenyl_dom"/>
</dbReference>
<dbReference type="RefSeq" id="WP_112785090.1">
    <property type="nucleotide sequence ID" value="NZ_CP030041.1"/>
</dbReference>
<dbReference type="NCBIfam" id="TIGR01733">
    <property type="entry name" value="AA-adenyl-dom"/>
    <property type="match status" value="1"/>
</dbReference>
<dbReference type="InterPro" id="IPR045851">
    <property type="entry name" value="AMP-bd_C_sf"/>
</dbReference>
<dbReference type="Gene3D" id="3.30.300.30">
    <property type="match status" value="1"/>
</dbReference>
<dbReference type="Gene3D" id="1.10.1200.10">
    <property type="entry name" value="ACP-like"/>
    <property type="match status" value="1"/>
</dbReference>
<dbReference type="SUPFAM" id="SSF47336">
    <property type="entry name" value="ACP-like"/>
    <property type="match status" value="1"/>
</dbReference>
<dbReference type="FunFam" id="3.40.50.980:FF:000001">
    <property type="entry name" value="Non-ribosomal peptide synthetase"/>
    <property type="match status" value="1"/>
</dbReference>
<dbReference type="InterPro" id="IPR001031">
    <property type="entry name" value="Thioesterase"/>
</dbReference>
<gene>
    <name evidence="4" type="ORF">DN752_17130</name>
</gene>
<dbReference type="InterPro" id="IPR009081">
    <property type="entry name" value="PP-bd_ACP"/>
</dbReference>
<dbReference type="Gene3D" id="3.40.50.1820">
    <property type="entry name" value="alpha/beta hydrolase"/>
    <property type="match status" value="1"/>
</dbReference>
<dbReference type="GO" id="GO:0044550">
    <property type="term" value="P:secondary metabolite biosynthetic process"/>
    <property type="evidence" value="ECO:0007669"/>
    <property type="project" value="TreeGrafter"/>
</dbReference>
<dbReference type="Gene3D" id="3.30.559.10">
    <property type="entry name" value="Chloramphenicol acetyltransferase-like domain"/>
    <property type="match status" value="1"/>
</dbReference>
<dbReference type="InterPro" id="IPR042099">
    <property type="entry name" value="ANL_N_sf"/>
</dbReference>
<dbReference type="InterPro" id="IPR001242">
    <property type="entry name" value="Condensation_dom"/>
</dbReference>
<dbReference type="InterPro" id="IPR020806">
    <property type="entry name" value="PKS_PP-bd"/>
</dbReference>
<name>A0A2Z4IL97_9BACT</name>
<dbReference type="SMART" id="SM00823">
    <property type="entry name" value="PKS_PP"/>
    <property type="match status" value="1"/>
</dbReference>
<keyword evidence="1" id="KW-0596">Phosphopantetheine</keyword>
<dbReference type="PANTHER" id="PTHR45527:SF1">
    <property type="entry name" value="FATTY ACID SYNTHASE"/>
    <property type="match status" value="1"/>
</dbReference>
<dbReference type="GO" id="GO:0043041">
    <property type="term" value="P:amino acid activation for nonribosomal peptide biosynthetic process"/>
    <property type="evidence" value="ECO:0007669"/>
    <property type="project" value="TreeGrafter"/>
</dbReference>